<dbReference type="OrthoDB" id="1742140at2759"/>
<dbReference type="GeneID" id="110796626"/>
<feature type="domain" description="Endonuclease/exonuclease/phosphatase" evidence="1">
    <location>
        <begin position="4"/>
        <end position="207"/>
    </location>
</feature>
<gene>
    <name evidence="3" type="primary">LOC110796626</name>
</gene>
<reference evidence="3" key="2">
    <citation type="submission" date="2025-08" db="UniProtKB">
        <authorList>
            <consortium name="RefSeq"/>
        </authorList>
    </citation>
    <scope>IDENTIFICATION</scope>
    <source>
        <tissue evidence="3">Leaf</tissue>
    </source>
</reference>
<dbReference type="PANTHER" id="PTHR33710">
    <property type="entry name" value="BNAC02G09200D PROTEIN"/>
    <property type="match status" value="1"/>
</dbReference>
<sequence length="371" mass="42845">MIICTWNIRALNDPIKTRKLKSFLLENNVDVIGALETRVKKNNADKIRQKLGNCWSWVCNSSCNPRDRVWLGWRMMNVTVKILDVHEQFIHGEILDNRGRFVCYFTTVYGLHTVETRKPLWASLAGIAATVSHAPWLIQGDFNAVLGCQDRMNGVDVSRYETQDFSDFLFQTGVGELRSTGHYFSWSNKGLGDARVVSRIDRALGNSCWMMQYGHLAVDYLNCSISDHSPLLLKVGSDQQSGGRPFRFFNYLAQHSQFEKLVQQDWSKPIQGNPLSRIWFKLKRLKLQLKHLHKEEFTGIESRIQQSQQELDHVQGQLQVDSADLLLQVEEKRLTDKLRKWLSVEESALKQKSRILWLSNGDSNTKFFLLL</sequence>
<accession>A0A9R0IZR7</accession>
<dbReference type="InterPro" id="IPR005135">
    <property type="entry name" value="Endo/exonuclease/phosphatase"/>
</dbReference>
<dbReference type="SUPFAM" id="SSF56219">
    <property type="entry name" value="DNase I-like"/>
    <property type="match status" value="1"/>
</dbReference>
<dbReference type="PANTHER" id="PTHR33710:SF80">
    <property type="entry name" value="ENDONUCLEASE_EXONUCLEASE_PHOSPHATASE"/>
    <property type="match status" value="1"/>
</dbReference>
<dbReference type="Pfam" id="PF03372">
    <property type="entry name" value="Exo_endo_phos"/>
    <property type="match status" value="1"/>
</dbReference>
<dbReference type="GO" id="GO:0003824">
    <property type="term" value="F:catalytic activity"/>
    <property type="evidence" value="ECO:0007669"/>
    <property type="project" value="InterPro"/>
</dbReference>
<dbReference type="RefSeq" id="XP_021857390.1">
    <property type="nucleotide sequence ID" value="XM_022001698.1"/>
</dbReference>
<protein>
    <recommendedName>
        <fullName evidence="1">Endonuclease/exonuclease/phosphatase domain-containing protein</fullName>
    </recommendedName>
</protein>
<dbReference type="Proteomes" id="UP000813463">
    <property type="component" value="Chromosome 2"/>
</dbReference>
<dbReference type="InterPro" id="IPR036691">
    <property type="entry name" value="Endo/exonu/phosph_ase_sf"/>
</dbReference>
<reference evidence="2" key="1">
    <citation type="journal article" date="2021" name="Nat. Commun.">
        <title>Genomic analyses provide insights into spinach domestication and the genetic basis of agronomic traits.</title>
        <authorList>
            <person name="Cai X."/>
            <person name="Sun X."/>
            <person name="Xu C."/>
            <person name="Sun H."/>
            <person name="Wang X."/>
            <person name="Ge C."/>
            <person name="Zhang Z."/>
            <person name="Wang Q."/>
            <person name="Fei Z."/>
            <person name="Jiao C."/>
            <person name="Wang Q."/>
        </authorList>
    </citation>
    <scope>NUCLEOTIDE SEQUENCE [LARGE SCALE GENOMIC DNA]</scope>
    <source>
        <strain evidence="2">cv. Varoflay</strain>
    </source>
</reference>
<evidence type="ECO:0000313" key="2">
    <source>
        <dbReference type="Proteomes" id="UP000813463"/>
    </source>
</evidence>
<dbReference type="AlphaFoldDB" id="A0A9R0IZR7"/>
<dbReference type="KEGG" id="soe:110796626"/>
<evidence type="ECO:0000313" key="3">
    <source>
        <dbReference type="RefSeq" id="XP_021857390.1"/>
    </source>
</evidence>
<name>A0A9R0IZR7_SPIOL</name>
<proteinExistence type="predicted"/>
<evidence type="ECO:0000259" key="1">
    <source>
        <dbReference type="Pfam" id="PF03372"/>
    </source>
</evidence>
<dbReference type="Gene3D" id="3.60.10.10">
    <property type="entry name" value="Endonuclease/exonuclease/phosphatase"/>
    <property type="match status" value="1"/>
</dbReference>
<keyword evidence="2" id="KW-1185">Reference proteome</keyword>
<organism evidence="2 3">
    <name type="scientific">Spinacia oleracea</name>
    <name type="common">Spinach</name>
    <dbReference type="NCBI Taxonomy" id="3562"/>
    <lineage>
        <taxon>Eukaryota</taxon>
        <taxon>Viridiplantae</taxon>
        <taxon>Streptophyta</taxon>
        <taxon>Embryophyta</taxon>
        <taxon>Tracheophyta</taxon>
        <taxon>Spermatophyta</taxon>
        <taxon>Magnoliopsida</taxon>
        <taxon>eudicotyledons</taxon>
        <taxon>Gunneridae</taxon>
        <taxon>Pentapetalae</taxon>
        <taxon>Caryophyllales</taxon>
        <taxon>Chenopodiaceae</taxon>
        <taxon>Chenopodioideae</taxon>
        <taxon>Anserineae</taxon>
        <taxon>Spinacia</taxon>
    </lineage>
</organism>